<dbReference type="InterPro" id="IPR018961">
    <property type="entry name" value="DnaJ_homolog_subfam-C_membr-28"/>
</dbReference>
<evidence type="ECO:0000313" key="2">
    <source>
        <dbReference type="EMBL" id="EMR05168.1"/>
    </source>
</evidence>
<dbReference type="EMBL" id="AOFT01000020">
    <property type="protein sequence ID" value="EMR05168.1"/>
    <property type="molecule type" value="Genomic_DNA"/>
</dbReference>
<accession>M7N988</accession>
<protein>
    <recommendedName>
        <fullName evidence="1">DnaJ homologue subfamily C member 28 conserved domain-containing protein</fullName>
    </recommendedName>
</protein>
<dbReference type="RefSeq" id="WP_008301005.1">
    <property type="nucleotide sequence ID" value="NZ_AOFT01000020.1"/>
</dbReference>
<keyword evidence="3" id="KW-1185">Reference proteome</keyword>
<dbReference type="eggNOG" id="ENOG5032TNY">
    <property type="taxonomic scope" value="Bacteria"/>
</dbReference>
<dbReference type="PATRIC" id="fig|1235279.3.peg.2841"/>
<dbReference type="OrthoDB" id="9798476at2"/>
<dbReference type="PANTHER" id="PTHR39158">
    <property type="entry name" value="OS08G0560600 PROTEIN"/>
    <property type="match status" value="1"/>
</dbReference>
<reference evidence="2 3" key="1">
    <citation type="journal article" date="2013" name="Genome Announc.">
        <title>Draft Genome Sequence of Bhargavaea cecembensis Strain DSE10T, Isolated from a Deep-Sea Sediment Sample Collected at a Depth of 5,904 m from the Chagos-Laccadive Ridge System in the Indian Ocean.</title>
        <authorList>
            <person name="Shivaji S."/>
            <person name="Ara S."/>
            <person name="Begum Z."/>
            <person name="Ruth M."/>
            <person name="Singh A."/>
            <person name="Kumar Pinnaka A."/>
        </authorList>
    </citation>
    <scope>NUCLEOTIDE SEQUENCE [LARGE SCALE GENOMIC DNA]</scope>
    <source>
        <strain evidence="2 3">DSE10</strain>
    </source>
</reference>
<evidence type="ECO:0000313" key="3">
    <source>
        <dbReference type="Proteomes" id="UP000011919"/>
    </source>
</evidence>
<organism evidence="2 3">
    <name type="scientific">Bhargavaea cecembensis DSE10</name>
    <dbReference type="NCBI Taxonomy" id="1235279"/>
    <lineage>
        <taxon>Bacteria</taxon>
        <taxon>Bacillati</taxon>
        <taxon>Bacillota</taxon>
        <taxon>Bacilli</taxon>
        <taxon>Bacillales</taxon>
        <taxon>Caryophanaceae</taxon>
        <taxon>Bhargavaea</taxon>
    </lineage>
</organism>
<name>M7N988_9BACL</name>
<dbReference type="AlphaFoldDB" id="M7N988"/>
<dbReference type="PANTHER" id="PTHR39158:SF1">
    <property type="entry name" value="DNAJ HOMOLOG SUBFAMILY C MEMBER 28"/>
    <property type="match status" value="1"/>
</dbReference>
<comment type="caution">
    <text evidence="2">The sequence shown here is derived from an EMBL/GenBank/DDBJ whole genome shotgun (WGS) entry which is preliminary data.</text>
</comment>
<dbReference type="Proteomes" id="UP000011919">
    <property type="component" value="Unassembled WGS sequence"/>
</dbReference>
<gene>
    <name evidence="2" type="ORF">C772_02839</name>
</gene>
<proteinExistence type="predicted"/>
<evidence type="ECO:0000259" key="1">
    <source>
        <dbReference type="Pfam" id="PF09350"/>
    </source>
</evidence>
<feature type="domain" description="DnaJ homologue subfamily C member 28 conserved" evidence="1">
    <location>
        <begin position="5"/>
        <end position="70"/>
    </location>
</feature>
<dbReference type="STRING" id="1235279.C772_02839"/>
<dbReference type="Pfam" id="PF09350">
    <property type="entry name" value="DJC28_CD"/>
    <property type="match status" value="1"/>
</dbReference>
<sequence length="124" mass="14413">MNWRIVEDAILKAREEGKFSNLPGAGKPLPKDELEHVPADIRMAVRILKNSGYDEEAMFVQREMTELGSRLNNAPDEEKKTELEQAYNQQMRKMNSLLSKKGVRTNSSAFRQYSRQVNDRLKWD</sequence>
<dbReference type="InterPro" id="IPR052573">
    <property type="entry name" value="DnaJ_C_subfamily_28"/>
</dbReference>